<evidence type="ECO:0000256" key="3">
    <source>
        <dbReference type="ARBA" id="ARBA00022857"/>
    </source>
</evidence>
<dbReference type="RefSeq" id="WP_188912258.1">
    <property type="nucleotide sequence ID" value="NZ_BMMF01000005.1"/>
</dbReference>
<dbReference type="NCBIfam" id="NF003768">
    <property type="entry name" value="PRK05365.1"/>
    <property type="match status" value="1"/>
</dbReference>
<feature type="domain" description="Nitroreductase" evidence="7">
    <location>
        <begin position="39"/>
        <end position="181"/>
    </location>
</feature>
<keyword evidence="2 5" id="KW-0288">FMN</keyword>
<evidence type="ECO:0000256" key="5">
    <source>
        <dbReference type="HAMAP-Rule" id="MF_01204"/>
    </source>
</evidence>
<dbReference type="AlphaFoldDB" id="A0A917V3U4"/>
<sequence>MDEHARGTAEDSFADKPFSKPPSHPLPDAALDQLFREARTHNAWRDVPVSETTLRALADLLKMGPTSANCCPARIVFVASPEAKKRLEPLMSAGNRAKTMAAPVTAIVGYDLRFYEKLGTLFPHEPSAPSWFDGSPEKIRENAFRNGTLQVAYLILAARSLGLDCGPMSGFDAPGVTREFFPQGDVEANVLVNLGYGDPAGVKPRLPRFSFEEFCAIA</sequence>
<evidence type="ECO:0000313" key="9">
    <source>
        <dbReference type="Proteomes" id="UP000600449"/>
    </source>
</evidence>
<evidence type="ECO:0000256" key="1">
    <source>
        <dbReference type="ARBA" id="ARBA00022630"/>
    </source>
</evidence>
<dbReference type="InterPro" id="IPR023936">
    <property type="entry name" value="RutE-like"/>
</dbReference>
<keyword evidence="5" id="KW-0520">NAD</keyword>
<dbReference type="GO" id="GO:0016491">
    <property type="term" value="F:oxidoreductase activity"/>
    <property type="evidence" value="ECO:0007669"/>
    <property type="project" value="UniProtKB-UniRule"/>
</dbReference>
<keyword evidence="4 5" id="KW-0560">Oxidoreductase</keyword>
<comment type="similarity">
    <text evidence="5">Belongs to the nitroreductase family. HadB/RutE subfamily.</text>
</comment>
<dbReference type="Pfam" id="PF00881">
    <property type="entry name" value="Nitroreductase"/>
    <property type="match status" value="1"/>
</dbReference>
<gene>
    <name evidence="8" type="ORF">GCM10011322_19770</name>
</gene>
<dbReference type="EC" id="1.-.-.-" evidence="5"/>
<proteinExistence type="inferred from homology"/>
<dbReference type="Gene3D" id="3.40.109.10">
    <property type="entry name" value="NADH Oxidase"/>
    <property type="match status" value="1"/>
</dbReference>
<evidence type="ECO:0000256" key="4">
    <source>
        <dbReference type="ARBA" id="ARBA00023002"/>
    </source>
</evidence>
<keyword evidence="3 5" id="KW-0521">NADP</keyword>
<reference evidence="8 9" key="1">
    <citation type="journal article" date="2014" name="Int. J. Syst. Evol. Microbiol.">
        <title>Complete genome sequence of Corynebacterium casei LMG S-19264T (=DSM 44701T), isolated from a smear-ripened cheese.</title>
        <authorList>
            <consortium name="US DOE Joint Genome Institute (JGI-PGF)"/>
            <person name="Walter F."/>
            <person name="Albersmeier A."/>
            <person name="Kalinowski J."/>
            <person name="Ruckert C."/>
        </authorList>
    </citation>
    <scope>NUCLEOTIDE SEQUENCE [LARGE SCALE GENOMIC DNA]</scope>
    <source>
        <strain evidence="8 9">CGMCC 1.9161</strain>
    </source>
</reference>
<dbReference type="Proteomes" id="UP000600449">
    <property type="component" value="Unassembled WGS sequence"/>
</dbReference>
<dbReference type="InterPro" id="IPR029479">
    <property type="entry name" value="Nitroreductase"/>
</dbReference>
<name>A0A917V3U4_9HYPH</name>
<evidence type="ECO:0000256" key="6">
    <source>
        <dbReference type="SAM" id="MobiDB-lite"/>
    </source>
</evidence>
<dbReference type="InterPro" id="IPR050461">
    <property type="entry name" value="Nitroreductase_HadB/RutE"/>
</dbReference>
<feature type="compositionally biased region" description="Basic and acidic residues" evidence="6">
    <location>
        <begin position="1"/>
        <end position="18"/>
    </location>
</feature>
<dbReference type="PANTHER" id="PTHR43543">
    <property type="entry name" value="MALONIC SEMIALDEHYDE REDUCTASE RUTE-RELATED"/>
    <property type="match status" value="1"/>
</dbReference>
<comment type="cofactor">
    <cofactor evidence="5">
        <name>FMN</name>
        <dbReference type="ChEBI" id="CHEBI:58210"/>
    </cofactor>
</comment>
<feature type="region of interest" description="Disordered" evidence="6">
    <location>
        <begin position="1"/>
        <end position="27"/>
    </location>
</feature>
<dbReference type="InterPro" id="IPR000415">
    <property type="entry name" value="Nitroreductase-like"/>
</dbReference>
<evidence type="ECO:0000313" key="8">
    <source>
        <dbReference type="EMBL" id="GGK33099.1"/>
    </source>
</evidence>
<dbReference type="HAMAP" id="MF_01204">
    <property type="entry name" value="Oxidoreductase_RutE_HadB"/>
    <property type="match status" value="1"/>
</dbReference>
<dbReference type="CDD" id="cd02148">
    <property type="entry name" value="RutE-like"/>
    <property type="match status" value="1"/>
</dbReference>
<dbReference type="EMBL" id="BMMF01000005">
    <property type="protein sequence ID" value="GGK33099.1"/>
    <property type="molecule type" value="Genomic_DNA"/>
</dbReference>
<evidence type="ECO:0000256" key="2">
    <source>
        <dbReference type="ARBA" id="ARBA00022643"/>
    </source>
</evidence>
<protein>
    <recommendedName>
        <fullName evidence="5">Putative NADH dehydrogenase/NAD(P)H nitroreductase GCM10011322_19770</fullName>
        <ecNumber evidence="5">1.-.-.-</ecNumber>
    </recommendedName>
</protein>
<keyword evidence="1 5" id="KW-0285">Flavoprotein</keyword>
<keyword evidence="9" id="KW-1185">Reference proteome</keyword>
<organism evidence="8 9">
    <name type="scientific">Salinarimonas ramus</name>
    <dbReference type="NCBI Taxonomy" id="690164"/>
    <lineage>
        <taxon>Bacteria</taxon>
        <taxon>Pseudomonadati</taxon>
        <taxon>Pseudomonadota</taxon>
        <taxon>Alphaproteobacteria</taxon>
        <taxon>Hyphomicrobiales</taxon>
        <taxon>Salinarimonadaceae</taxon>
        <taxon>Salinarimonas</taxon>
    </lineage>
</organism>
<dbReference type="PANTHER" id="PTHR43543:SF1">
    <property type="entry name" value="MALONIC SEMIALDEHYDE REDUCTASE RUTE-RELATED"/>
    <property type="match status" value="1"/>
</dbReference>
<dbReference type="SUPFAM" id="SSF55469">
    <property type="entry name" value="FMN-dependent nitroreductase-like"/>
    <property type="match status" value="1"/>
</dbReference>
<evidence type="ECO:0000259" key="7">
    <source>
        <dbReference type="Pfam" id="PF00881"/>
    </source>
</evidence>
<accession>A0A917V3U4</accession>
<comment type="caution">
    <text evidence="8">The sequence shown here is derived from an EMBL/GenBank/DDBJ whole genome shotgun (WGS) entry which is preliminary data.</text>
</comment>